<comment type="caution">
    <text evidence="2">The sequence shown here is derived from an EMBL/GenBank/DDBJ whole genome shotgun (WGS) entry which is preliminary data.</text>
</comment>
<dbReference type="EMBL" id="BMAO01006049">
    <property type="protein sequence ID" value="GFR05752.1"/>
    <property type="molecule type" value="Genomic_DNA"/>
</dbReference>
<dbReference type="OrthoDB" id="6422278at2759"/>
<organism evidence="2 3">
    <name type="scientific">Trichonephila clavata</name>
    <name type="common">Joro spider</name>
    <name type="synonym">Nephila clavata</name>
    <dbReference type="NCBI Taxonomy" id="2740835"/>
    <lineage>
        <taxon>Eukaryota</taxon>
        <taxon>Metazoa</taxon>
        <taxon>Ecdysozoa</taxon>
        <taxon>Arthropoda</taxon>
        <taxon>Chelicerata</taxon>
        <taxon>Arachnida</taxon>
        <taxon>Araneae</taxon>
        <taxon>Araneomorphae</taxon>
        <taxon>Entelegynae</taxon>
        <taxon>Araneoidea</taxon>
        <taxon>Nephilidae</taxon>
        <taxon>Trichonephila</taxon>
    </lineage>
</organism>
<accession>A0A8X6LES1</accession>
<evidence type="ECO:0000313" key="3">
    <source>
        <dbReference type="Proteomes" id="UP000887116"/>
    </source>
</evidence>
<sequence>MKYVHKIDVENMYLNEEKLHFVVRSFSQLKHELKKCETFYVDTEEANNNSLNLSDPDKSEDGYFSMDVNENNLKHSRESGLIQAGSLPNLSDNLKEDLLSQETTTQVLETIHSSPITQNKSPAPRKPSRTSKGQATDRKRNSQFKNGKKVQDATQTKTPNNSPPNKRLEIDWVYPFRHLLSPFIFVLRRPIYLISSYLALQLRNKIFIMYISICIRIIF</sequence>
<reference evidence="2" key="1">
    <citation type="submission" date="2020-07" db="EMBL/GenBank/DDBJ databases">
        <title>Multicomponent nature underlies the extraordinary mechanical properties of spider dragline silk.</title>
        <authorList>
            <person name="Kono N."/>
            <person name="Nakamura H."/>
            <person name="Mori M."/>
            <person name="Yoshida Y."/>
            <person name="Ohtoshi R."/>
            <person name="Malay A.D."/>
            <person name="Moran D.A.P."/>
            <person name="Tomita M."/>
            <person name="Numata K."/>
            <person name="Arakawa K."/>
        </authorList>
    </citation>
    <scope>NUCLEOTIDE SEQUENCE</scope>
</reference>
<evidence type="ECO:0000256" key="1">
    <source>
        <dbReference type="SAM" id="MobiDB-lite"/>
    </source>
</evidence>
<proteinExistence type="predicted"/>
<evidence type="ECO:0000313" key="2">
    <source>
        <dbReference type="EMBL" id="GFR05752.1"/>
    </source>
</evidence>
<dbReference type="AlphaFoldDB" id="A0A8X6LES1"/>
<feature type="region of interest" description="Disordered" evidence="1">
    <location>
        <begin position="110"/>
        <end position="164"/>
    </location>
</feature>
<dbReference type="Proteomes" id="UP000887116">
    <property type="component" value="Unassembled WGS sequence"/>
</dbReference>
<name>A0A8X6LES1_TRICU</name>
<feature type="compositionally biased region" description="Polar residues" evidence="1">
    <location>
        <begin position="152"/>
        <end position="164"/>
    </location>
</feature>
<feature type="compositionally biased region" description="Polar residues" evidence="1">
    <location>
        <begin position="110"/>
        <end position="121"/>
    </location>
</feature>
<keyword evidence="3" id="KW-1185">Reference proteome</keyword>
<protein>
    <submittedName>
        <fullName evidence="2">Echinoderm microtubule-associated protein-like CG42247</fullName>
    </submittedName>
</protein>
<gene>
    <name evidence="2" type="primary">DCX-EMAP_4</name>
    <name evidence="2" type="ORF">TNCT_225011</name>
</gene>